<dbReference type="PRINTS" id="PR00313">
    <property type="entry name" value="CABNDNGRPT"/>
</dbReference>
<feature type="region of interest" description="Disordered" evidence="3">
    <location>
        <begin position="266"/>
        <end position="307"/>
    </location>
</feature>
<dbReference type="GO" id="GO:0004035">
    <property type="term" value="F:alkaline phosphatase activity"/>
    <property type="evidence" value="ECO:0007669"/>
    <property type="project" value="UniProtKB-EC"/>
</dbReference>
<name>A0A6J4LR68_9ACTN</name>
<evidence type="ECO:0000313" key="5">
    <source>
        <dbReference type="EMBL" id="CAA9340292.1"/>
    </source>
</evidence>
<accession>A0A6J4LR68</accession>
<dbReference type="SUPFAM" id="SSF51120">
    <property type="entry name" value="beta-Roll"/>
    <property type="match status" value="1"/>
</dbReference>
<feature type="chain" id="PRO_5026833883" evidence="4">
    <location>
        <begin position="28"/>
        <end position="307"/>
    </location>
</feature>
<dbReference type="InterPro" id="IPR001343">
    <property type="entry name" value="Hemolysn_Ca-bd"/>
</dbReference>
<dbReference type="InterPro" id="IPR050557">
    <property type="entry name" value="RTX_toxin/Mannuronan_C5-epim"/>
</dbReference>
<gene>
    <name evidence="5" type="ORF">AVDCRST_MAG46-1963</name>
</gene>
<organism evidence="5">
    <name type="scientific">uncultured Nocardioidaceae bacterium</name>
    <dbReference type="NCBI Taxonomy" id="253824"/>
    <lineage>
        <taxon>Bacteria</taxon>
        <taxon>Bacillati</taxon>
        <taxon>Actinomycetota</taxon>
        <taxon>Actinomycetes</taxon>
        <taxon>Propionibacteriales</taxon>
        <taxon>Nocardioidaceae</taxon>
        <taxon>environmental samples</taxon>
    </lineage>
</organism>
<sequence length="307" mass="30808">MMHTLRSSAVALTLAALAVAGTTSAHGASDVVAPAKLAAATSSIHIDFSEDSVGNKPNGFASADSFDVFFSSTTGTLSIGDFAEGVGRSLAAFDGGGNRGGLEIRTSTPTNSIRLLFGNDDPGIAPPGSKAVLRLFRSGTLVATQSVVMNRNDEADQQIGQEKGPIFDRAVLTYTDAADALSPLAEVVDDITVGPLCTVWGNEGRNILTGTAGNDVVCGAGGRDSIDARGGNDLVIAGTGNDTVDAGTGLDTVNAGAGNDNVLGKDGADTLLGTEGNDSLRGGSGSDRCNGGPGDDTGTSCERRVSL</sequence>
<keyword evidence="5" id="KW-0378">Hydrolase</keyword>
<evidence type="ECO:0000256" key="4">
    <source>
        <dbReference type="SAM" id="SignalP"/>
    </source>
</evidence>
<dbReference type="GO" id="GO:0005576">
    <property type="term" value="C:extracellular region"/>
    <property type="evidence" value="ECO:0007669"/>
    <property type="project" value="UniProtKB-SubCell"/>
</dbReference>
<dbReference type="PROSITE" id="PS00330">
    <property type="entry name" value="HEMOLYSIN_CALCIUM"/>
    <property type="match status" value="1"/>
</dbReference>
<dbReference type="GO" id="GO:0005509">
    <property type="term" value="F:calcium ion binding"/>
    <property type="evidence" value="ECO:0007669"/>
    <property type="project" value="InterPro"/>
</dbReference>
<evidence type="ECO:0000256" key="1">
    <source>
        <dbReference type="ARBA" id="ARBA00004613"/>
    </source>
</evidence>
<keyword evidence="2" id="KW-0964">Secreted</keyword>
<dbReference type="PANTHER" id="PTHR38340">
    <property type="entry name" value="S-LAYER PROTEIN"/>
    <property type="match status" value="1"/>
</dbReference>
<feature type="signal peptide" evidence="4">
    <location>
        <begin position="1"/>
        <end position="27"/>
    </location>
</feature>
<dbReference type="AlphaFoldDB" id="A0A6J4LR68"/>
<dbReference type="PANTHER" id="PTHR38340:SF1">
    <property type="entry name" value="S-LAYER PROTEIN"/>
    <property type="match status" value="1"/>
</dbReference>
<protein>
    <submittedName>
        <fullName evidence="5">Alkaline phosphatase</fullName>
        <ecNumber evidence="5">3.1.3.1</ecNumber>
    </submittedName>
</protein>
<dbReference type="InterPro" id="IPR011049">
    <property type="entry name" value="Serralysin-like_metalloprot_C"/>
</dbReference>
<dbReference type="EC" id="3.1.3.1" evidence="5"/>
<proteinExistence type="predicted"/>
<dbReference type="EMBL" id="CADCUD010000124">
    <property type="protein sequence ID" value="CAA9340292.1"/>
    <property type="molecule type" value="Genomic_DNA"/>
</dbReference>
<reference evidence="5" key="1">
    <citation type="submission" date="2020-02" db="EMBL/GenBank/DDBJ databases">
        <authorList>
            <person name="Meier V. D."/>
        </authorList>
    </citation>
    <scope>NUCLEOTIDE SEQUENCE</scope>
    <source>
        <strain evidence="5">AVDCRST_MAG46</strain>
    </source>
</reference>
<evidence type="ECO:0000256" key="2">
    <source>
        <dbReference type="ARBA" id="ARBA00022525"/>
    </source>
</evidence>
<dbReference type="InterPro" id="IPR018511">
    <property type="entry name" value="Hemolysin-typ_Ca-bd_CS"/>
</dbReference>
<evidence type="ECO:0000256" key="3">
    <source>
        <dbReference type="SAM" id="MobiDB-lite"/>
    </source>
</evidence>
<keyword evidence="4" id="KW-0732">Signal</keyword>
<dbReference type="Gene3D" id="2.150.10.10">
    <property type="entry name" value="Serralysin-like metalloprotease, C-terminal"/>
    <property type="match status" value="1"/>
</dbReference>
<dbReference type="Pfam" id="PF00353">
    <property type="entry name" value="HemolysinCabind"/>
    <property type="match status" value="3"/>
</dbReference>
<comment type="subcellular location">
    <subcellularLocation>
        <location evidence="1">Secreted</location>
    </subcellularLocation>
</comment>